<evidence type="ECO:0000313" key="1">
    <source>
        <dbReference type="EMBL" id="RZO78313.1"/>
    </source>
</evidence>
<dbReference type="EMBL" id="SHAH01000001">
    <property type="protein sequence ID" value="RZO78313.1"/>
    <property type="molecule type" value="Genomic_DNA"/>
</dbReference>
<name>A0A520S755_9GAMM</name>
<accession>A0A520S755</accession>
<proteinExistence type="predicted"/>
<dbReference type="Proteomes" id="UP000320404">
    <property type="component" value="Unassembled WGS sequence"/>
</dbReference>
<sequence length="131" mass="15046">MRTVDMPVFLQEYVTAEFDAAFAEKGLTHNDRMNDLQILLRYNHINLSSEQESIDPFMRVEAMNVELNYVAAIDIEIRETATNDIVWAGSISRIHQVVPGEYMHEDRARPAFRQSFRALLSSYPPLSVDPS</sequence>
<dbReference type="AlphaFoldDB" id="A0A520S755"/>
<organism evidence="1 2">
    <name type="scientific">OM182 bacterium</name>
    <dbReference type="NCBI Taxonomy" id="2510334"/>
    <lineage>
        <taxon>Bacteria</taxon>
        <taxon>Pseudomonadati</taxon>
        <taxon>Pseudomonadota</taxon>
        <taxon>Gammaproteobacteria</taxon>
        <taxon>OMG group</taxon>
        <taxon>OM182 clade</taxon>
    </lineage>
</organism>
<comment type="caution">
    <text evidence="1">The sequence shown here is derived from an EMBL/GenBank/DDBJ whole genome shotgun (WGS) entry which is preliminary data.</text>
</comment>
<gene>
    <name evidence="1" type="ORF">EVA69_00115</name>
</gene>
<evidence type="ECO:0000313" key="2">
    <source>
        <dbReference type="Proteomes" id="UP000320404"/>
    </source>
</evidence>
<protein>
    <submittedName>
        <fullName evidence="1">Uncharacterized protein</fullName>
    </submittedName>
</protein>
<reference evidence="1 2" key="1">
    <citation type="submission" date="2019-02" db="EMBL/GenBank/DDBJ databases">
        <title>Prokaryotic population dynamics and viral predation in marine succession experiment using metagenomics: the confinement effect.</title>
        <authorList>
            <person name="Haro-Moreno J.M."/>
            <person name="Rodriguez-Valera F."/>
            <person name="Lopez-Perez M."/>
        </authorList>
    </citation>
    <scope>NUCLEOTIDE SEQUENCE [LARGE SCALE GENOMIC DNA]</scope>
    <source>
        <strain evidence="1">MED-G158</strain>
    </source>
</reference>